<reference evidence="1 2" key="1">
    <citation type="journal article" date="2017" name="Environ. Microbiol.">
        <title>Decay of the glycolytic pathway and adaptation to intranuclear parasitism within Enterocytozoonidae microsporidia.</title>
        <authorList>
            <person name="Wiredu Boakye D."/>
            <person name="Jaroenlak P."/>
            <person name="Prachumwat A."/>
            <person name="Williams T.A."/>
            <person name="Bateman K.S."/>
            <person name="Itsathitphaisarn O."/>
            <person name="Sritunyalucksana K."/>
            <person name="Paszkiewicz K.H."/>
            <person name="Moore K.A."/>
            <person name="Stentiford G.D."/>
            <person name="Williams B.A."/>
        </authorList>
    </citation>
    <scope>NUCLEOTIDE SEQUENCE [LARGE SCALE GENOMIC DNA]</scope>
    <source>
        <strain evidence="1 2">TH1</strain>
    </source>
</reference>
<gene>
    <name evidence="1" type="ORF">EHP00_239</name>
</gene>
<dbReference type="OrthoDB" id="445326at2759"/>
<dbReference type="AlphaFoldDB" id="A0A1W0E6K9"/>
<organism evidence="1 2">
    <name type="scientific">Ecytonucleospora hepatopenaei</name>
    <dbReference type="NCBI Taxonomy" id="646526"/>
    <lineage>
        <taxon>Eukaryota</taxon>
        <taxon>Fungi</taxon>
        <taxon>Fungi incertae sedis</taxon>
        <taxon>Microsporidia</taxon>
        <taxon>Enterocytozoonidae</taxon>
        <taxon>Ecytonucleospora</taxon>
    </lineage>
</organism>
<accession>A0A1W0E6K9</accession>
<name>A0A1W0E6K9_9MICR</name>
<dbReference type="VEuPathDB" id="MicrosporidiaDB:EHP00_239"/>
<protein>
    <submittedName>
        <fullName evidence="1">Uncharacterized protein</fullName>
    </submittedName>
</protein>
<evidence type="ECO:0000313" key="1">
    <source>
        <dbReference type="EMBL" id="OQS54885.1"/>
    </source>
</evidence>
<evidence type="ECO:0000313" key="2">
    <source>
        <dbReference type="Proteomes" id="UP000192758"/>
    </source>
</evidence>
<sequence length="119" mass="14370">MIKKKFSSSNFLDSKQRKHNSLLNKEVKFDTTVLNPTLSNNEHNKIDEYVKNCFYNKTFDNYEYNEITPKNEKNIYEFDLCETNKEILDLWEEIDQTLNKMSFLYLLLFLPFKSILNCF</sequence>
<comment type="caution">
    <text evidence="1">The sequence shown here is derived from an EMBL/GenBank/DDBJ whole genome shotgun (WGS) entry which is preliminary data.</text>
</comment>
<proteinExistence type="predicted"/>
<dbReference type="EMBL" id="MNPJ01000016">
    <property type="protein sequence ID" value="OQS54885.1"/>
    <property type="molecule type" value="Genomic_DNA"/>
</dbReference>
<keyword evidence="2" id="KW-1185">Reference proteome</keyword>
<dbReference type="Proteomes" id="UP000192758">
    <property type="component" value="Unassembled WGS sequence"/>
</dbReference>